<dbReference type="AlphaFoldDB" id="A0A4Y2VSJ8"/>
<evidence type="ECO:0000313" key="2">
    <source>
        <dbReference type="Proteomes" id="UP000499080"/>
    </source>
</evidence>
<evidence type="ECO:0000313" key="1">
    <source>
        <dbReference type="EMBL" id="GBO27256.1"/>
    </source>
</evidence>
<organism evidence="1 2">
    <name type="scientific">Araneus ventricosus</name>
    <name type="common">Orbweaver spider</name>
    <name type="synonym">Epeira ventricosa</name>
    <dbReference type="NCBI Taxonomy" id="182803"/>
    <lineage>
        <taxon>Eukaryota</taxon>
        <taxon>Metazoa</taxon>
        <taxon>Ecdysozoa</taxon>
        <taxon>Arthropoda</taxon>
        <taxon>Chelicerata</taxon>
        <taxon>Arachnida</taxon>
        <taxon>Araneae</taxon>
        <taxon>Araneomorphae</taxon>
        <taxon>Entelegynae</taxon>
        <taxon>Araneoidea</taxon>
        <taxon>Araneidae</taxon>
        <taxon>Araneus</taxon>
    </lineage>
</organism>
<sequence length="117" mass="13376">MQTNTTGHLNLIGLLCPLLLPLPKSRSPLRFQRELRSPSPILWFSLFKTGSLLFTRIVFQRYGPAHRMENGAGWKSNISTTPRQFSSDFGIDVGFWNDEIQMLRRETLANVLLEGND</sequence>
<name>A0A4Y2VSJ8_ARAVE</name>
<comment type="caution">
    <text evidence="1">The sequence shown here is derived from an EMBL/GenBank/DDBJ whole genome shotgun (WGS) entry which is preliminary data.</text>
</comment>
<accession>A0A4Y2VSJ8</accession>
<keyword evidence="2" id="KW-1185">Reference proteome</keyword>
<dbReference type="EMBL" id="BGPR01050240">
    <property type="protein sequence ID" value="GBO27256.1"/>
    <property type="molecule type" value="Genomic_DNA"/>
</dbReference>
<reference evidence="1 2" key="1">
    <citation type="journal article" date="2019" name="Sci. Rep.">
        <title>Orb-weaving spider Araneus ventricosus genome elucidates the spidroin gene catalogue.</title>
        <authorList>
            <person name="Kono N."/>
            <person name="Nakamura H."/>
            <person name="Ohtoshi R."/>
            <person name="Moran D.A.P."/>
            <person name="Shinohara A."/>
            <person name="Yoshida Y."/>
            <person name="Fujiwara M."/>
            <person name="Mori M."/>
            <person name="Tomita M."/>
            <person name="Arakawa K."/>
        </authorList>
    </citation>
    <scope>NUCLEOTIDE SEQUENCE [LARGE SCALE GENOMIC DNA]</scope>
</reference>
<protein>
    <submittedName>
        <fullName evidence="1">Uncharacterized protein</fullName>
    </submittedName>
</protein>
<gene>
    <name evidence="1" type="ORF">AVEN_243384_1</name>
</gene>
<dbReference type="Proteomes" id="UP000499080">
    <property type="component" value="Unassembled WGS sequence"/>
</dbReference>
<proteinExistence type="predicted"/>